<keyword evidence="2" id="KW-1185">Reference proteome</keyword>
<proteinExistence type="predicted"/>
<dbReference type="AlphaFoldDB" id="A0ABD3H991"/>
<gene>
    <name evidence="1" type="ORF">R1sor_014187</name>
</gene>
<protein>
    <submittedName>
        <fullName evidence="1">Uncharacterized protein</fullName>
    </submittedName>
</protein>
<dbReference type="Proteomes" id="UP001633002">
    <property type="component" value="Unassembled WGS sequence"/>
</dbReference>
<accession>A0ABD3H991</accession>
<name>A0ABD3H991_9MARC</name>
<evidence type="ECO:0000313" key="1">
    <source>
        <dbReference type="EMBL" id="KAL3687878.1"/>
    </source>
</evidence>
<sequence>MPRESDRVTIGKQLTLSIVLNILDSESSSSSDNDLEMFDLLNTDDESASSSWDSDSDSDLFEKNDDKIGDLTTLMDVVEQRRYLTRSERSPYPHPPMFMQLAIAVDCFGHEGNYACLNRTMLVWGVYHGSMVNRVMITGVRYGA</sequence>
<comment type="caution">
    <text evidence="1">The sequence shown here is derived from an EMBL/GenBank/DDBJ whole genome shotgun (WGS) entry which is preliminary data.</text>
</comment>
<evidence type="ECO:0000313" key="2">
    <source>
        <dbReference type="Proteomes" id="UP001633002"/>
    </source>
</evidence>
<reference evidence="1 2" key="1">
    <citation type="submission" date="2024-09" db="EMBL/GenBank/DDBJ databases">
        <title>Chromosome-scale assembly of Riccia sorocarpa.</title>
        <authorList>
            <person name="Paukszto L."/>
        </authorList>
    </citation>
    <scope>NUCLEOTIDE SEQUENCE [LARGE SCALE GENOMIC DNA]</scope>
    <source>
        <strain evidence="1">LP-2024</strain>
        <tissue evidence="1">Aerial parts of the thallus</tissue>
    </source>
</reference>
<dbReference type="EMBL" id="JBJQOH010000004">
    <property type="protein sequence ID" value="KAL3687878.1"/>
    <property type="molecule type" value="Genomic_DNA"/>
</dbReference>
<organism evidence="1 2">
    <name type="scientific">Riccia sorocarpa</name>
    <dbReference type="NCBI Taxonomy" id="122646"/>
    <lineage>
        <taxon>Eukaryota</taxon>
        <taxon>Viridiplantae</taxon>
        <taxon>Streptophyta</taxon>
        <taxon>Embryophyta</taxon>
        <taxon>Marchantiophyta</taxon>
        <taxon>Marchantiopsida</taxon>
        <taxon>Marchantiidae</taxon>
        <taxon>Marchantiales</taxon>
        <taxon>Ricciaceae</taxon>
        <taxon>Riccia</taxon>
    </lineage>
</organism>